<dbReference type="EC" id="2.1.1.200" evidence="5"/>
<comment type="catalytic activity">
    <reaction evidence="5">
        <text>uridine(32) in tRNA + S-adenosyl-L-methionine = 2'-O-methyluridine(32) in tRNA + S-adenosyl-L-homocysteine + H(+)</text>
        <dbReference type="Rhea" id="RHEA:42936"/>
        <dbReference type="Rhea" id="RHEA-COMP:10107"/>
        <dbReference type="Rhea" id="RHEA-COMP:10290"/>
        <dbReference type="ChEBI" id="CHEBI:15378"/>
        <dbReference type="ChEBI" id="CHEBI:57856"/>
        <dbReference type="ChEBI" id="CHEBI:59789"/>
        <dbReference type="ChEBI" id="CHEBI:65315"/>
        <dbReference type="ChEBI" id="CHEBI:74478"/>
        <dbReference type="EC" id="2.1.1.200"/>
    </reaction>
</comment>
<gene>
    <name evidence="5" type="primary">trmJ</name>
    <name evidence="7" type="ORF">BCF53_104136</name>
</gene>
<dbReference type="GO" id="GO:0005829">
    <property type="term" value="C:cytosol"/>
    <property type="evidence" value="ECO:0007669"/>
    <property type="project" value="TreeGrafter"/>
</dbReference>
<evidence type="ECO:0000313" key="7">
    <source>
        <dbReference type="EMBL" id="TCS42032.1"/>
    </source>
</evidence>
<keyword evidence="2 5" id="KW-0489">Methyltransferase</keyword>
<dbReference type="Gene3D" id="1.10.8.590">
    <property type="match status" value="1"/>
</dbReference>
<comment type="subcellular location">
    <subcellularLocation>
        <location evidence="5">Cytoplasm</location>
    </subcellularLocation>
</comment>
<dbReference type="InterPro" id="IPR029028">
    <property type="entry name" value="Alpha/beta_knot_MTases"/>
</dbReference>
<dbReference type="NCBIfam" id="TIGR00050">
    <property type="entry name" value="rRNA_methyl_1"/>
    <property type="match status" value="1"/>
</dbReference>
<name>A0A4R3I9H0_9GAMM</name>
<dbReference type="Proteomes" id="UP000295793">
    <property type="component" value="Unassembled WGS sequence"/>
</dbReference>
<comment type="subunit">
    <text evidence="5">Homodimer.</text>
</comment>
<feature type="domain" description="tRNA/rRNA methyltransferase SpoU type" evidence="6">
    <location>
        <begin position="20"/>
        <end position="168"/>
    </location>
</feature>
<comment type="catalytic activity">
    <reaction evidence="5">
        <text>cytidine(32) in tRNA + S-adenosyl-L-methionine = 2'-O-methylcytidine(32) in tRNA + S-adenosyl-L-homocysteine + H(+)</text>
        <dbReference type="Rhea" id="RHEA:42932"/>
        <dbReference type="Rhea" id="RHEA-COMP:10288"/>
        <dbReference type="Rhea" id="RHEA-COMP:10289"/>
        <dbReference type="ChEBI" id="CHEBI:15378"/>
        <dbReference type="ChEBI" id="CHEBI:57856"/>
        <dbReference type="ChEBI" id="CHEBI:59789"/>
        <dbReference type="ChEBI" id="CHEBI:74495"/>
        <dbReference type="ChEBI" id="CHEBI:82748"/>
        <dbReference type="EC" id="2.1.1.200"/>
    </reaction>
</comment>
<dbReference type="GO" id="GO:0003723">
    <property type="term" value="F:RNA binding"/>
    <property type="evidence" value="ECO:0007669"/>
    <property type="project" value="InterPro"/>
</dbReference>
<dbReference type="Pfam" id="PF00588">
    <property type="entry name" value="SpoU_methylase"/>
    <property type="match status" value="1"/>
</dbReference>
<organism evidence="7 8">
    <name type="scientific">Reinekea marinisedimentorum</name>
    <dbReference type="NCBI Taxonomy" id="230495"/>
    <lineage>
        <taxon>Bacteria</taxon>
        <taxon>Pseudomonadati</taxon>
        <taxon>Pseudomonadota</taxon>
        <taxon>Gammaproteobacteria</taxon>
        <taxon>Oceanospirillales</taxon>
        <taxon>Saccharospirillaceae</taxon>
        <taxon>Reinekea</taxon>
    </lineage>
</organism>
<dbReference type="InterPro" id="IPR029026">
    <property type="entry name" value="tRNA_m1G_MTases_N"/>
</dbReference>
<protein>
    <recommendedName>
        <fullName evidence="5">tRNA (cytidine/uridine-2'-O-)-methyltransferase TrmJ</fullName>
        <ecNumber evidence="5">2.1.1.200</ecNumber>
    </recommendedName>
    <alternativeName>
        <fullName evidence="5">tRNA (cytidine(32)/uridine(32)-2'-O)-methyltransferase</fullName>
    </alternativeName>
    <alternativeName>
        <fullName evidence="5">tRNA Cm32/Um32 methyltransferase</fullName>
    </alternativeName>
</protein>
<keyword evidence="5" id="KW-0819">tRNA processing</keyword>
<accession>A0A4R3I9H0</accession>
<evidence type="ECO:0000259" key="6">
    <source>
        <dbReference type="Pfam" id="PF00588"/>
    </source>
</evidence>
<dbReference type="EMBL" id="SLZR01000004">
    <property type="protein sequence ID" value="TCS42032.1"/>
    <property type="molecule type" value="Genomic_DNA"/>
</dbReference>
<comment type="caution">
    <text evidence="7">The sequence shown here is derived from an EMBL/GenBank/DDBJ whole genome shotgun (WGS) entry which is preliminary data.</text>
</comment>
<comment type="similarity">
    <text evidence="1">Belongs to the class IV-like SAM-binding methyltransferase superfamily. RNA methyltransferase TrmH family.</text>
</comment>
<evidence type="ECO:0000256" key="5">
    <source>
        <dbReference type="RuleBase" id="RU362024"/>
    </source>
</evidence>
<evidence type="ECO:0000256" key="4">
    <source>
        <dbReference type="ARBA" id="ARBA00022691"/>
    </source>
</evidence>
<dbReference type="InterPro" id="IPR001537">
    <property type="entry name" value="SpoU_MeTrfase"/>
</dbReference>
<dbReference type="Gene3D" id="3.40.1280.10">
    <property type="match status" value="1"/>
</dbReference>
<keyword evidence="8" id="KW-1185">Reference proteome</keyword>
<dbReference type="GO" id="GO:0106339">
    <property type="term" value="F:tRNA (cytidine(32)-2'-O)-methyltransferase activity"/>
    <property type="evidence" value="ECO:0007669"/>
    <property type="project" value="RHEA"/>
</dbReference>
<evidence type="ECO:0000256" key="3">
    <source>
        <dbReference type="ARBA" id="ARBA00022679"/>
    </source>
</evidence>
<dbReference type="AlphaFoldDB" id="A0A4R3I9H0"/>
<dbReference type="PANTHER" id="PTHR42786">
    <property type="entry name" value="TRNA/RRNA METHYLTRANSFERASE"/>
    <property type="match status" value="1"/>
</dbReference>
<dbReference type="GO" id="GO:0160206">
    <property type="term" value="F:tRNA (cytidine(32)/uridine(32)-2'-O)-methyltransferase activity"/>
    <property type="evidence" value="ECO:0007669"/>
    <property type="project" value="UniProtKB-EC"/>
</dbReference>
<comment type="function">
    <text evidence="5">Catalyzes the formation of 2'O-methylated cytidine (Cm32) or 2'O-methylated uridine (Um32) at position 32 in tRNA.</text>
</comment>
<keyword evidence="3 7" id="KW-0808">Transferase</keyword>
<sequence length="259" mass="28855">MSEQDNSMTNSALNVLNRTRIVMVHTSHSGNIGSAARAMKTMGLHHLVLVEPKQFPSEEATALSSGATDILERAVVTDTLEEAVADCDFVIGASARSRNLPWPLVNPREMATKVLALPEDAKVALVVGRERSGLTNEELARCHVHVNIPANPDYSSLNVASAVQVLCYELRMSAIASQEQEKPEWGVEWDQPLAKGKQLEGLFDHWEKVLVDIEFLDPNNPRHLMTKLRRFVLRALPDEVEANILRGMLSHIDKKLRRN</sequence>
<dbReference type="NCBIfam" id="NF011694">
    <property type="entry name" value="PRK15114.1"/>
    <property type="match status" value="1"/>
</dbReference>
<dbReference type="PANTHER" id="PTHR42786:SF2">
    <property type="entry name" value="TRNA (CYTIDINE_URIDINE-2'-O-)-METHYLTRANSFERASE TRMJ"/>
    <property type="match status" value="1"/>
</dbReference>
<keyword evidence="5" id="KW-0963">Cytoplasm</keyword>
<dbReference type="GO" id="GO:0002128">
    <property type="term" value="P:tRNA nucleoside ribose methylation"/>
    <property type="evidence" value="ECO:0007669"/>
    <property type="project" value="TreeGrafter"/>
</dbReference>
<evidence type="ECO:0000256" key="2">
    <source>
        <dbReference type="ARBA" id="ARBA00022603"/>
    </source>
</evidence>
<dbReference type="SUPFAM" id="SSF75217">
    <property type="entry name" value="alpha/beta knot"/>
    <property type="match status" value="1"/>
</dbReference>
<proteinExistence type="inferred from homology"/>
<reference evidence="7 8" key="1">
    <citation type="submission" date="2019-03" db="EMBL/GenBank/DDBJ databases">
        <title>Genomic Encyclopedia of Archaeal and Bacterial Type Strains, Phase II (KMG-II): from individual species to whole genera.</title>
        <authorList>
            <person name="Goeker M."/>
        </authorList>
    </citation>
    <scope>NUCLEOTIDE SEQUENCE [LARGE SCALE GENOMIC DNA]</scope>
    <source>
        <strain evidence="7 8">DSM 15388</strain>
    </source>
</reference>
<evidence type="ECO:0000256" key="1">
    <source>
        <dbReference type="ARBA" id="ARBA00007228"/>
    </source>
</evidence>
<keyword evidence="4 5" id="KW-0949">S-adenosyl-L-methionine</keyword>
<dbReference type="FunFam" id="3.40.1280.10:FF:000006">
    <property type="entry name" value="Uncharacterized tRNA/rRNA methyltransferase HI_0380"/>
    <property type="match status" value="1"/>
</dbReference>
<dbReference type="InterPro" id="IPR004384">
    <property type="entry name" value="RNA_MeTrfase_TrmJ/LasT"/>
</dbReference>
<dbReference type="PIRSF" id="PIRSF004808">
    <property type="entry name" value="LasT"/>
    <property type="match status" value="1"/>
</dbReference>
<dbReference type="CDD" id="cd18093">
    <property type="entry name" value="SpoU-like_TrmJ"/>
    <property type="match status" value="1"/>
</dbReference>
<evidence type="ECO:0000313" key="8">
    <source>
        <dbReference type="Proteomes" id="UP000295793"/>
    </source>
</evidence>